<gene>
    <name evidence="4" type="ORF">QE152_g29100</name>
</gene>
<feature type="domain" description="Integrase catalytic" evidence="3">
    <location>
        <begin position="101"/>
        <end position="202"/>
    </location>
</feature>
<dbReference type="GO" id="GO:0003676">
    <property type="term" value="F:nucleic acid binding"/>
    <property type="evidence" value="ECO:0007669"/>
    <property type="project" value="InterPro"/>
</dbReference>
<dbReference type="EMBL" id="JASPKY010000363">
    <property type="protein sequence ID" value="KAK9703776.1"/>
    <property type="molecule type" value="Genomic_DNA"/>
</dbReference>
<evidence type="ECO:0000313" key="4">
    <source>
        <dbReference type="EMBL" id="KAK9703776.1"/>
    </source>
</evidence>
<dbReference type="InterPro" id="IPR050951">
    <property type="entry name" value="Retrovirus_Pol_polyprotein"/>
</dbReference>
<dbReference type="InterPro" id="IPR041588">
    <property type="entry name" value="Integrase_H2C2"/>
</dbReference>
<feature type="compositionally biased region" description="Basic and acidic residues" evidence="2">
    <location>
        <begin position="227"/>
        <end position="238"/>
    </location>
</feature>
<sequence>MAAYIPGPGETQPWIFEEGLLKHKVGERRTNVVPPAARPQVIQRHHDHYTAGHPGIEETTRAIKQRYFWPGIQPEIANHVRCCRICNAYKRGAHQTPAPLTPHAPLEVISVDVVGPMTVTRTGNRFAIVAQDLYSRWIEAKAVKKATTTATVEFLEEIFQRFGDNGPQFTSIAWEAALRKWQSLHWTTPIYHPRATIYVHRLGSRAKKMAKSTLDHPHLPPQGQPGRKTEPGVEERSAHPAGGLDARPLG</sequence>
<dbReference type="InterPro" id="IPR012337">
    <property type="entry name" value="RNaseH-like_sf"/>
</dbReference>
<feature type="region of interest" description="Disordered" evidence="2">
    <location>
        <begin position="209"/>
        <end position="250"/>
    </location>
</feature>
<dbReference type="EC" id="2.7.7.49" evidence="1"/>
<organism evidence="4 5">
    <name type="scientific">Popillia japonica</name>
    <name type="common">Japanese beetle</name>
    <dbReference type="NCBI Taxonomy" id="7064"/>
    <lineage>
        <taxon>Eukaryota</taxon>
        <taxon>Metazoa</taxon>
        <taxon>Ecdysozoa</taxon>
        <taxon>Arthropoda</taxon>
        <taxon>Hexapoda</taxon>
        <taxon>Insecta</taxon>
        <taxon>Pterygota</taxon>
        <taxon>Neoptera</taxon>
        <taxon>Endopterygota</taxon>
        <taxon>Coleoptera</taxon>
        <taxon>Polyphaga</taxon>
        <taxon>Scarabaeiformia</taxon>
        <taxon>Scarabaeidae</taxon>
        <taxon>Rutelinae</taxon>
        <taxon>Popillia</taxon>
    </lineage>
</organism>
<dbReference type="GO" id="GO:0015074">
    <property type="term" value="P:DNA integration"/>
    <property type="evidence" value="ECO:0007669"/>
    <property type="project" value="InterPro"/>
</dbReference>
<dbReference type="Gene3D" id="1.10.340.70">
    <property type="match status" value="1"/>
</dbReference>
<dbReference type="Pfam" id="PF17921">
    <property type="entry name" value="Integrase_H2C2"/>
    <property type="match status" value="1"/>
</dbReference>
<evidence type="ECO:0000256" key="1">
    <source>
        <dbReference type="ARBA" id="ARBA00012493"/>
    </source>
</evidence>
<dbReference type="PANTHER" id="PTHR37984:SF5">
    <property type="entry name" value="PROTEIN NYNRIN-LIKE"/>
    <property type="match status" value="1"/>
</dbReference>
<evidence type="ECO:0000313" key="5">
    <source>
        <dbReference type="Proteomes" id="UP001458880"/>
    </source>
</evidence>
<dbReference type="GO" id="GO:0003964">
    <property type="term" value="F:RNA-directed DNA polymerase activity"/>
    <property type="evidence" value="ECO:0007669"/>
    <property type="project" value="UniProtKB-EC"/>
</dbReference>
<dbReference type="SUPFAM" id="SSF53098">
    <property type="entry name" value="Ribonuclease H-like"/>
    <property type="match status" value="1"/>
</dbReference>
<protein>
    <recommendedName>
        <fullName evidence="1">RNA-directed DNA polymerase</fullName>
        <ecNumber evidence="1">2.7.7.49</ecNumber>
    </recommendedName>
</protein>
<comment type="caution">
    <text evidence="4">The sequence shown here is derived from an EMBL/GenBank/DDBJ whole genome shotgun (WGS) entry which is preliminary data.</text>
</comment>
<dbReference type="InterPro" id="IPR001584">
    <property type="entry name" value="Integrase_cat-core"/>
</dbReference>
<keyword evidence="5" id="KW-1185">Reference proteome</keyword>
<dbReference type="AlphaFoldDB" id="A0AAW1JIQ1"/>
<accession>A0AAW1JIQ1</accession>
<proteinExistence type="predicted"/>
<dbReference type="PROSITE" id="PS50994">
    <property type="entry name" value="INTEGRASE"/>
    <property type="match status" value="1"/>
</dbReference>
<dbReference type="FunFam" id="1.10.340.70:FF:000001">
    <property type="entry name" value="Retrovirus-related Pol polyprotein from transposon gypsy-like Protein"/>
    <property type="match status" value="1"/>
</dbReference>
<dbReference type="Gene3D" id="3.30.420.10">
    <property type="entry name" value="Ribonuclease H-like superfamily/Ribonuclease H"/>
    <property type="match status" value="1"/>
</dbReference>
<dbReference type="PANTHER" id="PTHR37984">
    <property type="entry name" value="PROTEIN CBG26694"/>
    <property type="match status" value="1"/>
</dbReference>
<dbReference type="Proteomes" id="UP001458880">
    <property type="component" value="Unassembled WGS sequence"/>
</dbReference>
<evidence type="ECO:0000256" key="2">
    <source>
        <dbReference type="SAM" id="MobiDB-lite"/>
    </source>
</evidence>
<dbReference type="InterPro" id="IPR036397">
    <property type="entry name" value="RNaseH_sf"/>
</dbReference>
<reference evidence="4 5" key="1">
    <citation type="journal article" date="2024" name="BMC Genomics">
        <title>De novo assembly and annotation of Popillia japonica's genome with initial clues to its potential as an invasive pest.</title>
        <authorList>
            <person name="Cucini C."/>
            <person name="Boschi S."/>
            <person name="Funari R."/>
            <person name="Cardaioli E."/>
            <person name="Iannotti N."/>
            <person name="Marturano G."/>
            <person name="Paoli F."/>
            <person name="Bruttini M."/>
            <person name="Carapelli A."/>
            <person name="Frati F."/>
            <person name="Nardi F."/>
        </authorList>
    </citation>
    <scope>NUCLEOTIDE SEQUENCE [LARGE SCALE GENOMIC DNA]</scope>
    <source>
        <strain evidence="4">DMR45628</strain>
    </source>
</reference>
<name>A0AAW1JIQ1_POPJA</name>
<evidence type="ECO:0000259" key="3">
    <source>
        <dbReference type="PROSITE" id="PS50994"/>
    </source>
</evidence>